<name>A4ADX0_9GAMM</name>
<keyword evidence="2" id="KW-1185">Reference proteome</keyword>
<dbReference type="EMBL" id="AAOA02000001">
    <property type="protein sequence ID" value="EAQ95780.2"/>
    <property type="molecule type" value="Genomic_DNA"/>
</dbReference>
<protein>
    <submittedName>
        <fullName evidence="1">Uncharacterized protein</fullName>
    </submittedName>
</protein>
<comment type="caution">
    <text evidence="1">The sequence shown here is derived from an EMBL/GenBank/DDBJ whole genome shotgun (WGS) entry which is preliminary data.</text>
</comment>
<evidence type="ECO:0000313" key="1">
    <source>
        <dbReference type="EMBL" id="EAQ95780.2"/>
    </source>
</evidence>
<reference evidence="1 2" key="1">
    <citation type="journal article" date="2007" name="Proc. Natl. Acad. Sci. U.S.A.">
        <title>Characterization of a marine gammaproteobacterium capable of aerobic anoxygenic photosynthesis.</title>
        <authorList>
            <person name="Fuchs B.M."/>
            <person name="Spring S."/>
            <person name="Teeling H."/>
            <person name="Quast C."/>
            <person name="Wulf J."/>
            <person name="Schattenhofer M."/>
            <person name="Yan S."/>
            <person name="Ferriera S."/>
            <person name="Johnson J."/>
            <person name="Glockner F.O."/>
            <person name="Amann R."/>
        </authorList>
    </citation>
    <scope>NUCLEOTIDE SEQUENCE [LARGE SCALE GENOMIC DNA]</scope>
    <source>
        <strain evidence="1">KT71</strain>
    </source>
</reference>
<gene>
    <name evidence="1" type="ORF">KT71_13564</name>
</gene>
<sequence>MIEIKASIRETLRDDVRDAPNELEVVTDIAVVTRRTYDHAVRNVGFKQIEKTELEADNAE</sequence>
<dbReference type="Proteomes" id="UP000019205">
    <property type="component" value="Chromosome"/>
</dbReference>
<organism evidence="1 2">
    <name type="scientific">Congregibacter litoralis KT71</name>
    <dbReference type="NCBI Taxonomy" id="314285"/>
    <lineage>
        <taxon>Bacteria</taxon>
        <taxon>Pseudomonadati</taxon>
        <taxon>Pseudomonadota</taxon>
        <taxon>Gammaproteobacteria</taxon>
        <taxon>Cellvibrionales</taxon>
        <taxon>Halieaceae</taxon>
        <taxon>Congregibacter</taxon>
    </lineage>
</organism>
<dbReference type="STRING" id="314285.KT71_13564"/>
<accession>A4ADX0</accession>
<evidence type="ECO:0000313" key="2">
    <source>
        <dbReference type="Proteomes" id="UP000019205"/>
    </source>
</evidence>
<dbReference type="AlphaFoldDB" id="A4ADX0"/>
<proteinExistence type="predicted"/>
<dbReference type="HOGENOM" id="CLU_2933440_0_0_6"/>
<reference evidence="1 2" key="2">
    <citation type="journal article" date="2009" name="PLoS ONE">
        <title>The photosynthetic apparatus and its regulation in the aerobic gammaproteobacterium Congregibacter litoralis gen. nov., sp. nov.</title>
        <authorList>
            <person name="Spring S."/>
            <person name="Lunsdorf H."/>
            <person name="Fuchs B.M."/>
            <person name="Tindall B.J."/>
        </authorList>
    </citation>
    <scope>NUCLEOTIDE SEQUENCE [LARGE SCALE GENOMIC DNA]</scope>
    <source>
        <strain evidence="1">KT71</strain>
    </source>
</reference>